<dbReference type="RefSeq" id="WP_010916645.1">
    <property type="nucleotide sequence ID" value="NC_002689.2"/>
</dbReference>
<reference evidence="7 8" key="2">
    <citation type="journal article" date="2000" name="Proc. Natl. Acad. Sci. U.S.A.">
        <title>Archaeal adaptation to higher temperatures revealed by genomic sequence of Thermoplasma volcanium.</title>
        <authorList>
            <person name="Kawashima T."/>
            <person name="Amano N."/>
            <person name="Koike H."/>
            <person name="Makino S."/>
            <person name="Higuchi S."/>
            <person name="Kawashima-Ohya Y."/>
            <person name="Watanabe K."/>
            <person name="Yamazaki M."/>
            <person name="Kanehori K."/>
            <person name="Kawamoto T."/>
            <person name="Nunoshiba T."/>
            <person name="Yamamoto Y."/>
            <person name="Aramaki H."/>
            <person name="Makino K."/>
            <person name="Suzuki M."/>
        </authorList>
    </citation>
    <scope>NUCLEOTIDE SEQUENCE [LARGE SCALE GENOMIC DNA]</scope>
    <source>
        <strain evidence="8">ATCC 51530 / DSM 4299 / JCM 9571 / NBRC 15438 / GSS1</strain>
    </source>
</reference>
<proteinExistence type="inferred from homology"/>
<accession>Q97BR4</accession>
<dbReference type="PANTHER" id="PTHR42744:SF1">
    <property type="entry name" value="BINDING-PROTEIN-DEPENDENT TRANSPORT SYSTEMS INNER MEMBRANE COMPONENT"/>
    <property type="match status" value="1"/>
</dbReference>
<sequence>MNMVLLIILATLATAGRVLGLILISIVTGWFLAYLAIKGKFFENIYIALIEVFESVPVISFFPIVLIIFVTRIGGPLGVELAADFLVFTAVVWNIWMGEYQAFKTVPKEMIEVADNYRMSFLSRMARIYIPFSYPRIAANLFPSVSDGFFYITVSEVFTVGIHTYATFGIGSVLDSLAPTGKTNYVYLALLVLAVVIGAIIYILREFSRYVVSKYTIDTDAPIIRRGRLSVKQTTRILSVIATNPLSRLAGYYRSRYPGQNSEVFEKDEYPQRKIGSYVMSGIGIIILILLVYSAYSVISATPTALWHKLVSITPRIVVYLLYDYGRVATILVVSFIISIFLGYSLAIHTRAEGIGVPLLQVLSAYPPPIYFPFVFAASYTWIHNLMGPVTNEFFVIGLGFISTFYYMFYSFWMGVKALPSEYFEVMKNLNLGFFKKMRMIILPGTFPYLISGISSTINSAWGGLMIGEYWPDIVGDKTLQIHYGIMKFIDIQTEAGNIAYAGWASFIFGIVVVIYSILFTRRMMDLARKRYVAEEGLFAA</sequence>
<comment type="similarity">
    <text evidence="5">Belongs to the binding-protein-dependent transport system permease family.</text>
</comment>
<feature type="transmembrane region" description="Helical" evidence="5">
    <location>
        <begin position="185"/>
        <end position="204"/>
    </location>
</feature>
<feature type="domain" description="ABC transmembrane type-1" evidence="6">
    <location>
        <begin position="11"/>
        <end position="205"/>
    </location>
</feature>
<keyword evidence="5" id="KW-0813">Transport</keyword>
<evidence type="ECO:0000256" key="1">
    <source>
        <dbReference type="ARBA" id="ARBA00004141"/>
    </source>
</evidence>
<evidence type="ECO:0000256" key="3">
    <source>
        <dbReference type="ARBA" id="ARBA00022989"/>
    </source>
</evidence>
<comment type="subcellular location">
    <subcellularLocation>
        <location evidence="5">Cell membrane</location>
        <topology evidence="5">Multi-pass membrane protein</topology>
    </subcellularLocation>
    <subcellularLocation>
        <location evidence="1">Membrane</location>
        <topology evidence="1">Multi-pass membrane protein</topology>
    </subcellularLocation>
</comment>
<organism evidence="7 8">
    <name type="scientific">Thermoplasma volcanium (strain ATCC 51530 / DSM 4299 / JCM 9571 / NBRC 15438 / GSS1)</name>
    <dbReference type="NCBI Taxonomy" id="273116"/>
    <lineage>
        <taxon>Archaea</taxon>
        <taxon>Methanobacteriati</taxon>
        <taxon>Thermoplasmatota</taxon>
        <taxon>Thermoplasmata</taxon>
        <taxon>Thermoplasmatales</taxon>
        <taxon>Thermoplasmataceae</taxon>
        <taxon>Thermoplasma</taxon>
    </lineage>
</organism>
<dbReference type="PROSITE" id="PS50928">
    <property type="entry name" value="ABC_TM1"/>
    <property type="match status" value="1"/>
</dbReference>
<dbReference type="AlphaFoldDB" id="Q97BR4"/>
<gene>
    <name evidence="7" type="ORF">TVG0378375</name>
</gene>
<dbReference type="EMBL" id="BA000011">
    <property type="protein sequence ID" value="BAB59533.1"/>
    <property type="molecule type" value="Genomic_DNA"/>
</dbReference>
<evidence type="ECO:0000259" key="6">
    <source>
        <dbReference type="PROSITE" id="PS50928"/>
    </source>
</evidence>
<feature type="transmembrane region" description="Helical" evidence="5">
    <location>
        <begin position="499"/>
        <end position="521"/>
    </location>
</feature>
<keyword evidence="8" id="KW-1185">Reference proteome</keyword>
<dbReference type="STRING" id="273116.gene:9381168"/>
<evidence type="ECO:0000313" key="7">
    <source>
        <dbReference type="EMBL" id="BAB59533.1"/>
    </source>
</evidence>
<name>Q97BR4_THEVO</name>
<evidence type="ECO:0000256" key="2">
    <source>
        <dbReference type="ARBA" id="ARBA00022692"/>
    </source>
</evidence>
<evidence type="ECO:0000256" key="5">
    <source>
        <dbReference type="RuleBase" id="RU363032"/>
    </source>
</evidence>
<dbReference type="PANTHER" id="PTHR42744">
    <property type="entry name" value="BINDING-PROTEIN-DEPENDENT TRANSPORT SYSTEMS INNER MEMBRANE COMPONENT"/>
    <property type="match status" value="1"/>
</dbReference>
<evidence type="ECO:0000313" key="8">
    <source>
        <dbReference type="Proteomes" id="UP000001017"/>
    </source>
</evidence>
<evidence type="ECO:0000256" key="4">
    <source>
        <dbReference type="ARBA" id="ARBA00023136"/>
    </source>
</evidence>
<protein>
    <submittedName>
        <fullName evidence="7">ABC transport system ATP-binding protein PA</fullName>
    </submittedName>
</protein>
<feature type="transmembrane region" description="Helical" evidence="5">
    <location>
        <begin position="44"/>
        <end position="70"/>
    </location>
</feature>
<dbReference type="Pfam" id="PF00528">
    <property type="entry name" value="BPD_transp_1"/>
    <property type="match status" value="2"/>
</dbReference>
<dbReference type="CDD" id="cd06261">
    <property type="entry name" value="TM_PBP2"/>
    <property type="match status" value="2"/>
</dbReference>
<dbReference type="SUPFAM" id="SSF161098">
    <property type="entry name" value="MetI-like"/>
    <property type="match status" value="2"/>
</dbReference>
<dbReference type="GeneID" id="1440903"/>
<dbReference type="Proteomes" id="UP000001017">
    <property type="component" value="Chromosome"/>
</dbReference>
<keyword evidence="4 5" id="KW-0472">Membrane</keyword>
<feature type="transmembrane region" description="Helical" evidence="5">
    <location>
        <begin position="328"/>
        <end position="347"/>
    </location>
</feature>
<dbReference type="HOGENOM" id="CLU_036171_2_0_2"/>
<dbReference type="GO" id="GO:0005886">
    <property type="term" value="C:plasma membrane"/>
    <property type="evidence" value="ECO:0007669"/>
    <property type="project" value="UniProtKB-SubCell"/>
</dbReference>
<feature type="transmembrane region" description="Helical" evidence="5">
    <location>
        <begin position="440"/>
        <end position="462"/>
    </location>
</feature>
<feature type="transmembrane region" description="Helical" evidence="5">
    <location>
        <begin position="395"/>
        <end position="419"/>
    </location>
</feature>
<dbReference type="Gene3D" id="1.10.3720.10">
    <property type="entry name" value="MetI-like"/>
    <property type="match status" value="2"/>
</dbReference>
<dbReference type="KEGG" id="tvo:TVG0378375"/>
<feature type="transmembrane region" description="Helical" evidence="5">
    <location>
        <begin position="275"/>
        <end position="296"/>
    </location>
</feature>
<dbReference type="InterPro" id="IPR035906">
    <property type="entry name" value="MetI-like_sf"/>
</dbReference>
<dbReference type="OrthoDB" id="50379at2157"/>
<dbReference type="GO" id="GO:0005524">
    <property type="term" value="F:ATP binding"/>
    <property type="evidence" value="ECO:0007669"/>
    <property type="project" value="UniProtKB-KW"/>
</dbReference>
<keyword evidence="7" id="KW-0547">Nucleotide-binding</keyword>
<keyword evidence="7" id="KW-0067">ATP-binding</keyword>
<feature type="transmembrane region" description="Helical" evidence="5">
    <location>
        <begin position="77"/>
        <end position="96"/>
    </location>
</feature>
<dbReference type="eggNOG" id="arCOG00174">
    <property type="taxonomic scope" value="Archaea"/>
</dbReference>
<dbReference type="InterPro" id="IPR000515">
    <property type="entry name" value="MetI-like"/>
</dbReference>
<feature type="transmembrane region" description="Helical" evidence="5">
    <location>
        <begin position="359"/>
        <end position="383"/>
    </location>
</feature>
<dbReference type="PhylomeDB" id="Q97BR4"/>
<keyword evidence="2 5" id="KW-0812">Transmembrane</keyword>
<keyword evidence="3 5" id="KW-1133">Transmembrane helix</keyword>
<reference evidence="7 8" key="1">
    <citation type="journal article" date="1999" name="Proc. Jpn. Acad.">
        <title>Determination of the complete genomic DNA sequence of Thermoplasma volvanium GSS1.</title>
        <authorList>
            <person name="Kawashima T."/>
            <person name="Yamamoto Y."/>
            <person name="Aramaki H."/>
            <person name="Nunoshiba T."/>
            <person name="Kawamoto T."/>
            <person name="Watanabe K."/>
            <person name="Yamazaki M."/>
            <person name="Kanehori K."/>
            <person name="Amano N."/>
            <person name="Ohya Y."/>
            <person name="Makino K."/>
            <person name="Suzuki M."/>
        </authorList>
    </citation>
    <scope>NUCLEOTIDE SEQUENCE [LARGE SCALE GENOMIC DNA]</scope>
    <source>
        <strain evidence="8">ATCC 51530 / DSM 4299 / JCM 9571 / NBRC 15438 / GSS1</strain>
    </source>
</reference>
<dbReference type="PaxDb" id="273116-14324606"/>
<dbReference type="GO" id="GO:0055085">
    <property type="term" value="P:transmembrane transport"/>
    <property type="evidence" value="ECO:0007669"/>
    <property type="project" value="InterPro"/>
</dbReference>